<organism evidence="2">
    <name type="scientific">Glycine soja</name>
    <name type="common">Wild soybean</name>
    <dbReference type="NCBI Taxonomy" id="3848"/>
    <lineage>
        <taxon>Eukaryota</taxon>
        <taxon>Viridiplantae</taxon>
        <taxon>Streptophyta</taxon>
        <taxon>Embryophyta</taxon>
        <taxon>Tracheophyta</taxon>
        <taxon>Spermatophyta</taxon>
        <taxon>Magnoliopsida</taxon>
        <taxon>eudicotyledons</taxon>
        <taxon>Gunneridae</taxon>
        <taxon>Pentapetalae</taxon>
        <taxon>rosids</taxon>
        <taxon>fabids</taxon>
        <taxon>Fabales</taxon>
        <taxon>Fabaceae</taxon>
        <taxon>Papilionoideae</taxon>
        <taxon>50 kb inversion clade</taxon>
        <taxon>NPAAA clade</taxon>
        <taxon>indigoferoid/millettioid clade</taxon>
        <taxon>Phaseoleae</taxon>
        <taxon>Glycine</taxon>
        <taxon>Glycine subgen. Soja</taxon>
    </lineage>
</organism>
<name>A0A0B2SG33_GLYSO</name>
<feature type="non-terminal residue" evidence="2">
    <location>
        <position position="198"/>
    </location>
</feature>
<dbReference type="Pfam" id="PF13966">
    <property type="entry name" value="zf-RVT"/>
    <property type="match status" value="1"/>
</dbReference>
<feature type="domain" description="Reverse transcriptase zinc-binding" evidence="1">
    <location>
        <begin position="19"/>
        <end position="107"/>
    </location>
</feature>
<evidence type="ECO:0000259" key="1">
    <source>
        <dbReference type="Pfam" id="PF13966"/>
    </source>
</evidence>
<sequence>IQPNVEDKWSWKINQSGYYSTKSGYDLIWGEHMAAEQNSDFVDLWKLKIPAKAQVFAWRCIRDRLPTKMNLTRRQVVVNDLMCPLCGEVEEEAAHLFFNCRNILPIWWESLPWMGLSTAVPQSRKDHYLQHVPEFADGKKLISWRCWWIAMTWTTWKLRNRIVFQNAIFDGRKLMEDVILTLWTWLKTMDKDFAIHFN</sequence>
<dbReference type="Proteomes" id="UP000053555">
    <property type="component" value="Unassembled WGS sequence"/>
</dbReference>
<reference evidence="2" key="1">
    <citation type="submission" date="2014-07" db="EMBL/GenBank/DDBJ databases">
        <title>Identification of a novel salt tolerance gene in wild soybean by whole-genome sequencing.</title>
        <authorList>
            <person name="Lam H.-M."/>
            <person name="Qi X."/>
            <person name="Li M.-W."/>
            <person name="Liu X."/>
            <person name="Xie M."/>
            <person name="Ni M."/>
            <person name="Xu X."/>
        </authorList>
    </citation>
    <scope>NUCLEOTIDE SEQUENCE [LARGE SCALE GENOMIC DNA]</scope>
    <source>
        <tissue evidence="2">Root</tissue>
    </source>
</reference>
<proteinExistence type="predicted"/>
<dbReference type="EMBL" id="KN643768">
    <property type="protein sequence ID" value="KHN43748.1"/>
    <property type="molecule type" value="Genomic_DNA"/>
</dbReference>
<protein>
    <submittedName>
        <fullName evidence="2">Putative ribonuclease H protein</fullName>
    </submittedName>
</protein>
<dbReference type="InterPro" id="IPR026960">
    <property type="entry name" value="RVT-Znf"/>
</dbReference>
<feature type="non-terminal residue" evidence="2">
    <location>
        <position position="1"/>
    </location>
</feature>
<gene>
    <name evidence="2" type="ORF">glysoja_046042</name>
</gene>
<dbReference type="AlphaFoldDB" id="A0A0B2SG33"/>
<evidence type="ECO:0000313" key="2">
    <source>
        <dbReference type="EMBL" id="KHN43748.1"/>
    </source>
</evidence>
<accession>A0A0B2SG33</accession>